<dbReference type="AlphaFoldDB" id="K6WCT6"/>
<evidence type="ECO:0000256" key="1">
    <source>
        <dbReference type="SAM" id="MobiDB-lite"/>
    </source>
</evidence>
<protein>
    <submittedName>
        <fullName evidence="4">Putative polysaccharide biosynthesis protein</fullName>
    </submittedName>
</protein>
<dbReference type="EMBL" id="BAHD01000056">
    <property type="protein sequence ID" value="GAB97095.1"/>
    <property type="molecule type" value="Genomic_DNA"/>
</dbReference>
<dbReference type="Pfam" id="PF01370">
    <property type="entry name" value="Epimerase"/>
    <property type="match status" value="1"/>
</dbReference>
<feature type="domain" description="Capsular polysaccharide assembling protein CapF C-terminal" evidence="3">
    <location>
        <begin position="281"/>
        <end position="394"/>
    </location>
</feature>
<dbReference type="SUPFAM" id="SSF51735">
    <property type="entry name" value="NAD(P)-binding Rossmann-fold domains"/>
    <property type="match status" value="1"/>
</dbReference>
<dbReference type="PANTHER" id="PTHR43245:SF55">
    <property type="entry name" value="NAD(P)-BINDING DOMAIN-CONTAINING PROTEIN"/>
    <property type="match status" value="1"/>
</dbReference>
<dbReference type="PANTHER" id="PTHR43245">
    <property type="entry name" value="BIFUNCTIONAL POLYMYXIN RESISTANCE PROTEIN ARNA"/>
    <property type="match status" value="1"/>
</dbReference>
<proteinExistence type="predicted"/>
<keyword evidence="5" id="KW-1185">Reference proteome</keyword>
<name>K6WCT6_9MICO</name>
<dbReference type="eggNOG" id="COG0451">
    <property type="taxonomic scope" value="Bacteria"/>
</dbReference>
<feature type="compositionally biased region" description="Low complexity" evidence="1">
    <location>
        <begin position="404"/>
        <end position="422"/>
    </location>
</feature>
<accession>K6WCT6</accession>
<dbReference type="Gene3D" id="3.40.50.720">
    <property type="entry name" value="NAD(P)-binding Rossmann-like Domain"/>
    <property type="match status" value="1"/>
</dbReference>
<dbReference type="Gene3D" id="2.60.120.10">
    <property type="entry name" value="Jelly Rolls"/>
    <property type="match status" value="1"/>
</dbReference>
<comment type="caution">
    <text evidence="4">The sequence shown here is derived from an EMBL/GenBank/DDBJ whole genome shotgun (WGS) entry which is preliminary data.</text>
</comment>
<dbReference type="InterPro" id="IPR050177">
    <property type="entry name" value="Lipid_A_modif_metabolic_enz"/>
</dbReference>
<dbReference type="InterPro" id="IPR029303">
    <property type="entry name" value="CapF_C"/>
</dbReference>
<evidence type="ECO:0000259" key="2">
    <source>
        <dbReference type="Pfam" id="PF01370"/>
    </source>
</evidence>
<gene>
    <name evidence="4" type="ORF">KILIM_056_00190</name>
</gene>
<dbReference type="InterPro" id="IPR011051">
    <property type="entry name" value="RmlC_Cupin_sf"/>
</dbReference>
<dbReference type="InterPro" id="IPR001509">
    <property type="entry name" value="Epimerase_deHydtase"/>
</dbReference>
<reference evidence="4 5" key="1">
    <citation type="submission" date="2012-08" db="EMBL/GenBank/DDBJ databases">
        <title>Whole genome shotgun sequence of Kineosphaera limosa NBRC 100340.</title>
        <authorList>
            <person name="Yoshida I."/>
            <person name="Isaki S."/>
            <person name="Hosoyama A."/>
            <person name="Tsuchikane K."/>
            <person name="Katsumata H."/>
            <person name="Ando Y."/>
            <person name="Ohji S."/>
            <person name="Hamada M."/>
            <person name="Tamura T."/>
            <person name="Yamazoe A."/>
            <person name="Yamazaki S."/>
            <person name="Fujita N."/>
        </authorList>
    </citation>
    <scope>NUCLEOTIDE SEQUENCE [LARGE SCALE GENOMIC DNA]</scope>
    <source>
        <strain evidence="4 5">NBRC 100340</strain>
    </source>
</reference>
<dbReference type="SUPFAM" id="SSF51182">
    <property type="entry name" value="RmlC-like cupins"/>
    <property type="match status" value="1"/>
</dbReference>
<organism evidence="4 5">
    <name type="scientific">Kineosphaera limosa NBRC 100340</name>
    <dbReference type="NCBI Taxonomy" id="1184609"/>
    <lineage>
        <taxon>Bacteria</taxon>
        <taxon>Bacillati</taxon>
        <taxon>Actinomycetota</taxon>
        <taxon>Actinomycetes</taxon>
        <taxon>Micrococcales</taxon>
        <taxon>Dermatophilaceae</taxon>
        <taxon>Kineosphaera</taxon>
    </lineage>
</organism>
<sequence length="422" mass="44996">MLKAVAPEVEAPAGRVVVTGAAGFLGWHTRARLATLGVFEGAGLTSLGRAQWEPESLAEAVRGLGPDDLVVQLAGINRGADDNLAAGNVGLARDLIDALEAARANPTVIFAGSNYADDDHPGRDTPYGRGKRAAGEALRDWGARASAPVVEFRFPGLFGEHGRPDYNSFVATFAHRIANGAQPEVVGDRELPLIHVQDAVALLLGAAHAARVGEAPGQRVVHPLGRPVLISAMAQRLRELHATYAPAGDIPALRDTFDVRLFNTLRAAMWPSAYPFRPTAHRDERGALVETVRVHPAGSGGQAFVSTTRPGFTRGNHVHLAKIERFQVISGSGVIRLRRLLEGPVLEFAVDGEHPAVIDMPTLWTHSIENTGDTPLVTAFWANELLDPQHPDTYPMAVLDGPDRPASTTPVTTATTATGRPR</sequence>
<dbReference type="InterPro" id="IPR036291">
    <property type="entry name" value="NAD(P)-bd_dom_sf"/>
</dbReference>
<evidence type="ECO:0000259" key="3">
    <source>
        <dbReference type="Pfam" id="PF14667"/>
    </source>
</evidence>
<dbReference type="eggNOG" id="COG1898">
    <property type="taxonomic scope" value="Bacteria"/>
</dbReference>
<dbReference type="Pfam" id="PF14667">
    <property type="entry name" value="Polysacc_synt_C"/>
    <property type="match status" value="1"/>
</dbReference>
<evidence type="ECO:0000313" key="5">
    <source>
        <dbReference type="Proteomes" id="UP000008366"/>
    </source>
</evidence>
<feature type="region of interest" description="Disordered" evidence="1">
    <location>
        <begin position="399"/>
        <end position="422"/>
    </location>
</feature>
<feature type="domain" description="NAD-dependent epimerase/dehydratase" evidence="2">
    <location>
        <begin position="16"/>
        <end position="216"/>
    </location>
</feature>
<evidence type="ECO:0000313" key="4">
    <source>
        <dbReference type="EMBL" id="GAB97095.1"/>
    </source>
</evidence>
<dbReference type="Proteomes" id="UP000008366">
    <property type="component" value="Unassembled WGS sequence"/>
</dbReference>
<dbReference type="InterPro" id="IPR014710">
    <property type="entry name" value="RmlC-like_jellyroll"/>
</dbReference>
<dbReference type="STRING" id="1184609.KILIM_056_00190"/>